<keyword evidence="3" id="KW-1185">Reference proteome</keyword>
<evidence type="ECO:0000313" key="2">
    <source>
        <dbReference type="EMBL" id="AGF85760.1"/>
    </source>
</evidence>
<evidence type="ECO:0000259" key="1">
    <source>
        <dbReference type="Pfam" id="PF19246"/>
    </source>
</evidence>
<reference evidence="2 3" key="1">
    <citation type="submission" date="2012-10" db="EMBL/GenBank/DDBJ databases">
        <title>Complete genome sequence of Moumouvirus goulette.</title>
        <authorList>
            <person name="Fournous G."/>
            <person name="Bougalmi M."/>
            <person name="Colson P."/>
        </authorList>
    </citation>
    <scope>NUCLEOTIDE SEQUENCE [LARGE SCALE GENOMIC DNA]</scope>
</reference>
<organism evidence="2 3">
    <name type="scientific">Moumouvirus goulette</name>
    <dbReference type="NCBI Taxonomy" id="1247379"/>
    <lineage>
        <taxon>Viruses</taxon>
        <taxon>Varidnaviria</taxon>
        <taxon>Bamfordvirae</taxon>
        <taxon>Nucleocytoviricota</taxon>
        <taxon>Megaviricetes</taxon>
        <taxon>Imitervirales</taxon>
        <taxon>Mimiviridae</taxon>
        <taxon>Megamimivirinae</taxon>
        <taxon>Moumouvirus</taxon>
        <taxon>Moumouvirus goulettemassiliense</taxon>
    </lineage>
</organism>
<dbReference type="Pfam" id="PF19246">
    <property type="entry name" value="DUF5894"/>
    <property type="match status" value="1"/>
</dbReference>
<evidence type="ECO:0000313" key="3">
    <source>
        <dbReference type="Proteomes" id="UP000241071"/>
    </source>
</evidence>
<dbReference type="Proteomes" id="UP000241071">
    <property type="component" value="Segment"/>
</dbReference>
<gene>
    <name evidence="2" type="ORF">glt_00957</name>
</gene>
<proteinExistence type="predicted"/>
<feature type="domain" description="DUF5894" evidence="1">
    <location>
        <begin position="1"/>
        <end position="57"/>
    </location>
</feature>
<sequence>MEEILEQNHPKTGEVVIVNAKSDIERKFLHMWAESNGYNHTRFKTDLFEPTTMSRTNCKGKDEDCLCPSPWRYDIYSCDEYEEPFTEIVNTFNAVMIGQILPKLSKFETGKKSKIYTSDNDYSLVNKMPVREIIKMSLIDFPSTIIINSKIYSRHQDKNKIEK</sequence>
<dbReference type="InterPro" id="IPR045413">
    <property type="entry name" value="DUF5894"/>
</dbReference>
<dbReference type="EMBL" id="KC008572">
    <property type="protein sequence ID" value="AGF85760.1"/>
    <property type="molecule type" value="Genomic_DNA"/>
</dbReference>
<accession>M1NNW7</accession>
<name>M1NNW7_9VIRU</name>
<protein>
    <recommendedName>
        <fullName evidence="1">DUF5894 domain-containing protein</fullName>
    </recommendedName>
</protein>